<dbReference type="InterPro" id="IPR011047">
    <property type="entry name" value="Quinoprotein_ADH-like_sf"/>
</dbReference>
<dbReference type="InterPro" id="IPR020472">
    <property type="entry name" value="WD40_PAC1"/>
</dbReference>
<dbReference type="PROSITE" id="PS50294">
    <property type="entry name" value="WD_REPEATS_REGION"/>
    <property type="match status" value="7"/>
</dbReference>
<evidence type="ECO:0000256" key="3">
    <source>
        <dbReference type="PROSITE-ProRule" id="PRU00221"/>
    </source>
</evidence>
<dbReference type="Proteomes" id="UP000053244">
    <property type="component" value="Unassembled WGS sequence"/>
</dbReference>
<evidence type="ECO:0000313" key="6">
    <source>
        <dbReference type="Proteomes" id="UP000053244"/>
    </source>
</evidence>
<dbReference type="InterPro" id="IPR036322">
    <property type="entry name" value="WD40_repeat_dom_sf"/>
</dbReference>
<keyword evidence="6" id="KW-1185">Reference proteome</keyword>
<feature type="domain" description="Novel STAND NTPase 1" evidence="4">
    <location>
        <begin position="247"/>
        <end position="621"/>
    </location>
</feature>
<feature type="repeat" description="WD" evidence="3">
    <location>
        <begin position="1245"/>
        <end position="1286"/>
    </location>
</feature>
<feature type="repeat" description="WD" evidence="3">
    <location>
        <begin position="806"/>
        <end position="840"/>
    </location>
</feature>
<protein>
    <recommendedName>
        <fullName evidence="4">Novel STAND NTPase 1 domain-containing protein</fullName>
    </recommendedName>
</protein>
<proteinExistence type="predicted"/>
<feature type="repeat" description="WD" evidence="3">
    <location>
        <begin position="1110"/>
        <end position="1143"/>
    </location>
</feature>
<feature type="repeat" description="WD" evidence="3">
    <location>
        <begin position="1291"/>
        <end position="1324"/>
    </location>
</feature>
<keyword evidence="2" id="KW-0677">Repeat</keyword>
<evidence type="ECO:0000259" key="4">
    <source>
        <dbReference type="Pfam" id="PF20703"/>
    </source>
</evidence>
<dbReference type="InterPro" id="IPR001680">
    <property type="entry name" value="WD40_rpt"/>
</dbReference>
<organism evidence="5 6">
    <name type="scientific">Actinoplanes awajinensis subsp. mycoplanecinus</name>
    <dbReference type="NCBI Taxonomy" id="135947"/>
    <lineage>
        <taxon>Bacteria</taxon>
        <taxon>Bacillati</taxon>
        <taxon>Actinomycetota</taxon>
        <taxon>Actinomycetes</taxon>
        <taxon>Micromonosporales</taxon>
        <taxon>Micromonosporaceae</taxon>
        <taxon>Actinoplanes</taxon>
    </lineage>
</organism>
<dbReference type="Pfam" id="PF20703">
    <property type="entry name" value="nSTAND1"/>
    <property type="match status" value="1"/>
</dbReference>
<evidence type="ECO:0000256" key="2">
    <source>
        <dbReference type="ARBA" id="ARBA00022737"/>
    </source>
</evidence>
<evidence type="ECO:0000313" key="5">
    <source>
        <dbReference type="EMBL" id="KUL31990.1"/>
    </source>
</evidence>
<dbReference type="InterPro" id="IPR049052">
    <property type="entry name" value="nSTAND1"/>
</dbReference>
<evidence type="ECO:0000256" key="1">
    <source>
        <dbReference type="ARBA" id="ARBA00022574"/>
    </source>
</evidence>
<keyword evidence="1 3" id="KW-0853">WD repeat</keyword>
<dbReference type="Pfam" id="PF00400">
    <property type="entry name" value="WD40"/>
    <property type="match status" value="10"/>
</dbReference>
<dbReference type="SUPFAM" id="SSF50998">
    <property type="entry name" value="Quinoprotein alcohol dehydrogenase-like"/>
    <property type="match status" value="1"/>
</dbReference>
<dbReference type="PROSITE" id="PS50082">
    <property type="entry name" value="WD_REPEATS_2"/>
    <property type="match status" value="10"/>
</dbReference>
<dbReference type="Gene3D" id="3.40.50.1460">
    <property type="match status" value="1"/>
</dbReference>
<dbReference type="PRINTS" id="PR00320">
    <property type="entry name" value="GPROTEINBRPT"/>
</dbReference>
<feature type="repeat" description="WD" evidence="3">
    <location>
        <begin position="845"/>
        <end position="878"/>
    </location>
</feature>
<dbReference type="CDD" id="cd00200">
    <property type="entry name" value="WD40"/>
    <property type="match status" value="2"/>
</dbReference>
<dbReference type="PANTHER" id="PTHR19879">
    <property type="entry name" value="TRANSCRIPTION INITIATION FACTOR TFIID"/>
    <property type="match status" value="1"/>
</dbReference>
<dbReference type="SUPFAM" id="SSF52540">
    <property type="entry name" value="P-loop containing nucleoside triphosphate hydrolases"/>
    <property type="match status" value="1"/>
</dbReference>
<dbReference type="InterPro" id="IPR019775">
    <property type="entry name" value="WD40_repeat_CS"/>
</dbReference>
<feature type="repeat" description="WD" evidence="3">
    <location>
        <begin position="1202"/>
        <end position="1236"/>
    </location>
</feature>
<dbReference type="Gene3D" id="2.130.10.10">
    <property type="entry name" value="YVTN repeat-like/Quinoprotein amine dehydrogenase"/>
    <property type="match status" value="4"/>
</dbReference>
<dbReference type="SUPFAM" id="SSF50978">
    <property type="entry name" value="WD40 repeat-like"/>
    <property type="match status" value="1"/>
</dbReference>
<dbReference type="EMBL" id="LLZH01000189">
    <property type="protein sequence ID" value="KUL31990.1"/>
    <property type="molecule type" value="Genomic_DNA"/>
</dbReference>
<gene>
    <name evidence="5" type="ORF">ADL15_21030</name>
</gene>
<comment type="caution">
    <text evidence="5">The sequence shown here is derived from an EMBL/GenBank/DDBJ whole genome shotgun (WGS) entry which is preliminary data.</text>
</comment>
<dbReference type="InterPro" id="IPR015943">
    <property type="entry name" value="WD40/YVTN_repeat-like_dom_sf"/>
</dbReference>
<sequence length="1359" mass="142585">MTADGSASATGVPALGDVQVLVVGTAGHVEGSSLPDVPAAATSARAVRDTLVRWCGVPEKNATVLIDPADAAELRAAITTAAGRAGSTLILWYVGHGVIGPDRELHLATRATTGPAHEAVRLADVTADLQRLDVLFVLDCCYSDRATPHVTGRGALLASAGATEHTPAEHTVMTGAALELLRGGDPRCPRLLTLRVIHEHLARELGRRGRPVPRLQLRNHLGNLVFTANRAYRDVDPARVLDDERSPFLGLDAYAEDDADVFFGRAGLTARLIARLGRAAGSGGLCVTIGPSGSGKSSVLHAGVLPALRKGALPGSESWRYASMTPGADPLGTLAGTLRDLADAAPSNGRRLVLIVDQFEELFTQGAGPEVRGKFVAALQEAATTTRALVLLSVRSDFHGPCTELPILAEALADDQVVAGPMTTAGLRAAIGEPAALRNLTLQDGLIEVLLRDVGADPRREDAVVPDAGVLPYLSYALLRTWQERDGRMLTTHGYAATGGVRGAIGRAAEQMYEHLDPAGRLAVHLLMLGMTTAPGGTVTRRPLPLAAALGIGRDPLAARRALDALTGARLVSADTGQVRIVHEALLTSWPRLGEWLRADRDGTRRAVGEAAAAWKHGNTDASLLFRGRRLAEAREWSALHEKDVSAEMHDFLRVSRRRERRGVLARRFALVTLAVLTLLTGTGAVVATRQRTEAVRQRDDAVTTTIAAQADRLRGTDVSLAARLDLVLHQRRPTATTRSRLINAENALLAQPLRGHTRAVLASAFAPGGHVLATAGADRTVRLWDTTDPDRPAPLGEPLRYPGEVRSLRFDPSGKVLAGSASDGSVRLWNLADPAHVTPFGPGWKAHDAAASSVSFSATGKVLASGGADRTLRFWDVADPAHPVALGAPQRTPAPVEAVAFQPGSSRLATGGDGGPIQLWNVTDPRRPKRIGTPLTGHTGGITGLSFHPTLPVLASSALDGTVRLWNLAVPKRAEALGAPLPGPVAGFGAVTFDPGGTKLAAAGLDGRTALWNTTDPRSPSALVDPAPVSRAGAGRTAAFSPDGTSLVTAGDDATAYLWRFPETPAGGIAPGGGTALAVSPDGRLTATADRSGRIALTDPRGSRFAVIPGAHLNEINSLAFHPAEPVLASSGLDGEIRLWNLADPAHPARLGPAVNAGTHDNRSTLAFSPDGRLLAAGTSKEIRLWNVSRPARPVPVGVPLSDQASGYLALAFSPDSRLLAATTADKTIELWDVDLRIPRGHSLTGHTAPVTAVTFSPDGRTLATGATDHTVRLWDVTDPDTAQPLGEPLTGHIATVTRLLFTPDGRTLTSIADGQPRVWNLDPRAGAARICRTTTGALTESTWHTLIPDAPYQDPCP</sequence>
<feature type="repeat" description="WD" evidence="3">
    <location>
        <begin position="1040"/>
        <end position="1060"/>
    </location>
</feature>
<name>A0A124GAE7_9ACTN</name>
<dbReference type="InterPro" id="IPR027417">
    <property type="entry name" value="P-loop_NTPase"/>
</dbReference>
<feature type="repeat" description="WD" evidence="3">
    <location>
        <begin position="754"/>
        <end position="786"/>
    </location>
</feature>
<accession>A0A124GAE7</accession>
<dbReference type="PANTHER" id="PTHR19879:SF9">
    <property type="entry name" value="TRANSCRIPTION INITIATION FACTOR TFIID SUBUNIT 5"/>
    <property type="match status" value="1"/>
</dbReference>
<dbReference type="PROSITE" id="PS00678">
    <property type="entry name" value="WD_REPEATS_1"/>
    <property type="match status" value="6"/>
</dbReference>
<dbReference type="SMART" id="SM00320">
    <property type="entry name" value="WD40"/>
    <property type="match status" value="13"/>
</dbReference>
<reference evidence="5 6" key="1">
    <citation type="submission" date="2015-10" db="EMBL/GenBank/DDBJ databases">
        <authorList>
            <person name="Gilbert D.G."/>
        </authorList>
    </citation>
    <scope>NUCLEOTIDE SEQUENCE [LARGE SCALE GENOMIC DNA]</scope>
    <source>
        <strain evidence="5 6">NRRL B-16712</strain>
    </source>
</reference>
<feature type="repeat" description="WD" evidence="3">
    <location>
        <begin position="897"/>
        <end position="931"/>
    </location>
</feature>
<feature type="repeat" description="WD" evidence="3">
    <location>
        <begin position="936"/>
        <end position="977"/>
    </location>
</feature>